<dbReference type="AlphaFoldDB" id="A0A1C7MNA7"/>
<evidence type="ECO:0000313" key="3">
    <source>
        <dbReference type="Proteomes" id="UP000092993"/>
    </source>
</evidence>
<evidence type="ECO:0000313" key="2">
    <source>
        <dbReference type="EMBL" id="OBZ78360.1"/>
    </source>
</evidence>
<sequence length="123" mass="13303">MSTLKKAKHQTQPDMRYDEAAVPAASTSLGGGTGALSVLASALLSFSSHFFRCALRAAKARPAAVRSSEVDRRNMKSSVLDTKNRRYVRTQTLISRPPRPTISGIPPDAAGIFVLDKTCQRSQ</sequence>
<keyword evidence="1" id="KW-0472">Membrane</keyword>
<reference evidence="2 3" key="1">
    <citation type="submission" date="2016-03" db="EMBL/GenBank/DDBJ databases">
        <title>Whole genome sequencing of Grifola frondosa 9006-11.</title>
        <authorList>
            <person name="Min B."/>
            <person name="Park H."/>
            <person name="Kim J.-G."/>
            <person name="Cho H."/>
            <person name="Oh Y.-L."/>
            <person name="Kong W.-S."/>
            <person name="Choi I.-G."/>
        </authorList>
    </citation>
    <scope>NUCLEOTIDE SEQUENCE [LARGE SCALE GENOMIC DNA]</scope>
    <source>
        <strain evidence="2 3">9006-11</strain>
    </source>
</reference>
<comment type="caution">
    <text evidence="2">The sequence shown here is derived from an EMBL/GenBank/DDBJ whole genome shotgun (WGS) entry which is preliminary data.</text>
</comment>
<organism evidence="2 3">
    <name type="scientific">Grifola frondosa</name>
    <name type="common">Maitake</name>
    <name type="synonym">Polyporus frondosus</name>
    <dbReference type="NCBI Taxonomy" id="5627"/>
    <lineage>
        <taxon>Eukaryota</taxon>
        <taxon>Fungi</taxon>
        <taxon>Dikarya</taxon>
        <taxon>Basidiomycota</taxon>
        <taxon>Agaricomycotina</taxon>
        <taxon>Agaricomycetes</taxon>
        <taxon>Polyporales</taxon>
        <taxon>Grifolaceae</taxon>
        <taxon>Grifola</taxon>
    </lineage>
</organism>
<keyword evidence="1" id="KW-0812">Transmembrane</keyword>
<name>A0A1C7MNA7_GRIFR</name>
<feature type="transmembrane region" description="Helical" evidence="1">
    <location>
        <begin position="20"/>
        <end position="46"/>
    </location>
</feature>
<protein>
    <submittedName>
        <fullName evidence="2">Uncharacterized protein</fullName>
    </submittedName>
</protein>
<gene>
    <name evidence="2" type="ORF">A0H81_02633</name>
</gene>
<keyword evidence="3" id="KW-1185">Reference proteome</keyword>
<proteinExistence type="predicted"/>
<accession>A0A1C7MNA7</accession>
<dbReference type="EMBL" id="LUGG01000002">
    <property type="protein sequence ID" value="OBZ78360.1"/>
    <property type="molecule type" value="Genomic_DNA"/>
</dbReference>
<evidence type="ECO:0000256" key="1">
    <source>
        <dbReference type="SAM" id="Phobius"/>
    </source>
</evidence>
<dbReference type="Proteomes" id="UP000092993">
    <property type="component" value="Unassembled WGS sequence"/>
</dbReference>
<keyword evidence="1" id="KW-1133">Transmembrane helix</keyword>